<name>A0ABR1IUA5_9AGAR</name>
<dbReference type="Proteomes" id="UP001498398">
    <property type="component" value="Unassembled WGS sequence"/>
</dbReference>
<evidence type="ECO:0000313" key="3">
    <source>
        <dbReference type="Proteomes" id="UP001498398"/>
    </source>
</evidence>
<organism evidence="2 3">
    <name type="scientific">Marasmiellus scandens</name>
    <dbReference type="NCBI Taxonomy" id="2682957"/>
    <lineage>
        <taxon>Eukaryota</taxon>
        <taxon>Fungi</taxon>
        <taxon>Dikarya</taxon>
        <taxon>Basidiomycota</taxon>
        <taxon>Agaricomycotina</taxon>
        <taxon>Agaricomycetes</taxon>
        <taxon>Agaricomycetidae</taxon>
        <taxon>Agaricales</taxon>
        <taxon>Marasmiineae</taxon>
        <taxon>Omphalotaceae</taxon>
        <taxon>Marasmiellus</taxon>
    </lineage>
</organism>
<feature type="region of interest" description="Disordered" evidence="1">
    <location>
        <begin position="158"/>
        <end position="187"/>
    </location>
</feature>
<sequence>MTHVHPSAHDLASWCLEAFTRYQSRTREDLEEALKELLHVETLPRQLWDEINQAVAQRGEFEQAAPPLLEQNAQNPVSDNQHKRAFEYLVSYVCSETLTIPEAEKEVASILSLDSIPQLWSAAIGKVTLEPDTDVNNALQALDAMKSDLVPSSTCNVPLTSTSNAPHASTSNNFRSDVMETTTPALE</sequence>
<keyword evidence="3" id="KW-1185">Reference proteome</keyword>
<reference evidence="2 3" key="1">
    <citation type="submission" date="2024-01" db="EMBL/GenBank/DDBJ databases">
        <title>A draft genome for the cacao thread blight pathogen Marasmiellus scandens.</title>
        <authorList>
            <person name="Baruah I.K."/>
            <person name="Leung J."/>
            <person name="Bukari Y."/>
            <person name="Amoako-Attah I."/>
            <person name="Meinhardt L.W."/>
            <person name="Bailey B.A."/>
            <person name="Cohen S.P."/>
        </authorList>
    </citation>
    <scope>NUCLEOTIDE SEQUENCE [LARGE SCALE GENOMIC DNA]</scope>
    <source>
        <strain evidence="2 3">GH-19</strain>
    </source>
</reference>
<gene>
    <name evidence="2" type="ORF">VKT23_016657</name>
</gene>
<evidence type="ECO:0000313" key="2">
    <source>
        <dbReference type="EMBL" id="KAK7441176.1"/>
    </source>
</evidence>
<proteinExistence type="predicted"/>
<dbReference type="EMBL" id="JBANRG010000064">
    <property type="protein sequence ID" value="KAK7441176.1"/>
    <property type="molecule type" value="Genomic_DNA"/>
</dbReference>
<evidence type="ECO:0000256" key="1">
    <source>
        <dbReference type="SAM" id="MobiDB-lite"/>
    </source>
</evidence>
<comment type="caution">
    <text evidence="2">The sequence shown here is derived from an EMBL/GenBank/DDBJ whole genome shotgun (WGS) entry which is preliminary data.</text>
</comment>
<accession>A0ABR1IUA5</accession>
<protein>
    <submittedName>
        <fullName evidence="2">Uncharacterized protein</fullName>
    </submittedName>
</protein>